<feature type="region of interest" description="Disordered" evidence="2">
    <location>
        <begin position="793"/>
        <end position="861"/>
    </location>
</feature>
<sequence length="1201" mass="137815">MTMASRCTEQAVQEFLMERGGRVQQMELIEHFQSVWGETDPSKEGVDREVLKRIVENVGFVQVENDVKFVCLNTEGITESVMRGDTDGHDHPECNGNIQETLDNNYVNSYTDNEGQTGAPIPLAASLDNEKRSNGNDQPAAPSKNSRSNTPIPTPGGGGEVKLRDRRRRESAPILGVSDLDQAHSALSHNQQMRGSRRVSRGSQRAMLISCLSEDSPFDGLDHIGDINTPKGSRRNFIELMMSSSPQVRRSLINRGTRLRDSVKSDGDSTSILSSTTDEDCASVTLDPLEHEWMLCASDGLWESLQPLLTVEPSLVTKRDFVTGFTCLHWAAKQGKAELLSQLLEFAKENSIPVNVNVRSSAGYTPLHLAAMHGHTQVVRVLLSDWEADPEARDYSGRRAIQYLPPPLAANLQEEGVVTSPGAESDNENSNSSSGGRGWRFPRVLQGNLNPLRLLNPPAEASEERGATEKTKGGMQRKSSLGRLNARLHRGRHRAQIIHSASFRDSGEVPPTCATMTTIVHDTAEAVCLSSEYNLYLKPIAKMTISVALPQLKLPGKSISNWEVMERVKGMVAPDQFSVLRISKSTMDFIRFEGEVENKTVVKSLLSRLDGKSIKLSGFTDVLKVRAVENKIDFPTRHDWDSFFRDAKDMNETLPGERPDTIHLEGLPCRWFSQKDSQFPDRPSEEVLITVFQTFGKVRNVDIPMLDPYREEMLDKNFSTFSFGGHLNFEAYVQYQEYCGFTKAMDTLRSMKLMLKGDDGKAVACNIKVTFDTSKHLSESALKRRNLERQKLQELERQREEQKRREKEEEERRKEEERKQKEQEEEEKERRKEEKIRKREQKLREKEQRKNLKRVRRQQEEEQKKLQMKIAMEERRLLLAQRNLESIRLVAELLARAKILKEQQQEKERAEREELERQEQARQKEELARLQQLEACRRKQEEELRRVEVEKERALELQHREKELRERLLCNLLKKSSEKTTRPPGTLDGPENSEEASDAGGNEVMLGVLGLVNGLKADENKEKRAPKARAHSQDLGRNRATEERKGGEDRKKDRERRREELVRGRSSREQARDRDHYHTESSSYSRGRRHSGSYSRRRRSSSHHRRSSSHHRRSSSYHSSRRRSRSHHCRSTSSSWDRSRSSSGRSCSRGRSHGQSHRRYSRGSSKGSNKSRERERSSHSHYSRRYRRHSNCRDRSHSRRR</sequence>
<feature type="repeat" description="ANK" evidence="1">
    <location>
        <begin position="362"/>
        <end position="384"/>
    </location>
</feature>
<name>A0AAV1H5F1_XYRNO</name>
<feature type="compositionally biased region" description="Low complexity" evidence="2">
    <location>
        <begin position="1131"/>
        <end position="1147"/>
    </location>
</feature>
<dbReference type="InterPro" id="IPR002110">
    <property type="entry name" value="Ankyrin_rpt"/>
</dbReference>
<reference evidence="4" key="1">
    <citation type="submission" date="2023-08" db="EMBL/GenBank/DDBJ databases">
        <authorList>
            <person name="Alioto T."/>
            <person name="Alioto T."/>
            <person name="Gomez Garrido J."/>
        </authorList>
    </citation>
    <scope>NUCLEOTIDE SEQUENCE</scope>
</reference>
<dbReference type="AlphaFoldDB" id="A0AAV1H5F1"/>
<protein>
    <recommendedName>
        <fullName evidence="3">SOWAHA-C winged helix-turn-helix domain-containing protein</fullName>
    </recommendedName>
</protein>
<dbReference type="SUPFAM" id="SSF48403">
    <property type="entry name" value="Ankyrin repeat"/>
    <property type="match status" value="1"/>
</dbReference>
<feature type="region of interest" description="Disordered" evidence="2">
    <location>
        <begin position="1017"/>
        <end position="1201"/>
    </location>
</feature>
<accession>A0AAV1H5F1</accession>
<dbReference type="Gene3D" id="1.25.40.20">
    <property type="entry name" value="Ankyrin repeat-containing domain"/>
    <property type="match status" value="1"/>
</dbReference>
<dbReference type="InterPro" id="IPR058889">
    <property type="entry name" value="WHD_SOWAHA-C"/>
</dbReference>
<feature type="domain" description="SOWAHA-C winged helix-turn-helix" evidence="3">
    <location>
        <begin position="7"/>
        <end position="73"/>
    </location>
</feature>
<feature type="region of interest" description="Disordered" evidence="2">
    <location>
        <begin position="453"/>
        <end position="479"/>
    </location>
</feature>
<dbReference type="Pfam" id="PF25877">
    <property type="entry name" value="WHD_SOWAH"/>
    <property type="match status" value="1"/>
</dbReference>
<feature type="region of interest" description="Disordered" evidence="2">
    <location>
        <begin position="417"/>
        <end position="441"/>
    </location>
</feature>
<feature type="region of interest" description="Disordered" evidence="2">
    <location>
        <begin position="903"/>
        <end position="924"/>
    </location>
</feature>
<feature type="region of interest" description="Disordered" evidence="2">
    <location>
        <begin position="127"/>
        <end position="202"/>
    </location>
</feature>
<dbReference type="SMART" id="SM00248">
    <property type="entry name" value="ANK"/>
    <property type="match status" value="2"/>
</dbReference>
<evidence type="ECO:0000313" key="4">
    <source>
        <dbReference type="EMBL" id="CAJ1079883.1"/>
    </source>
</evidence>
<dbReference type="CDD" id="cd12264">
    <property type="entry name" value="RRM_AKAP17A"/>
    <property type="match status" value="1"/>
</dbReference>
<evidence type="ECO:0000313" key="5">
    <source>
        <dbReference type="Proteomes" id="UP001178508"/>
    </source>
</evidence>
<evidence type="ECO:0000256" key="1">
    <source>
        <dbReference type="PROSITE-ProRule" id="PRU00023"/>
    </source>
</evidence>
<organism evidence="4 5">
    <name type="scientific">Xyrichtys novacula</name>
    <name type="common">Pearly razorfish</name>
    <name type="synonym">Hemipteronotus novacula</name>
    <dbReference type="NCBI Taxonomy" id="13765"/>
    <lineage>
        <taxon>Eukaryota</taxon>
        <taxon>Metazoa</taxon>
        <taxon>Chordata</taxon>
        <taxon>Craniata</taxon>
        <taxon>Vertebrata</taxon>
        <taxon>Euteleostomi</taxon>
        <taxon>Actinopterygii</taxon>
        <taxon>Neopterygii</taxon>
        <taxon>Teleostei</taxon>
        <taxon>Neoteleostei</taxon>
        <taxon>Acanthomorphata</taxon>
        <taxon>Eupercaria</taxon>
        <taxon>Labriformes</taxon>
        <taxon>Labridae</taxon>
        <taxon>Xyrichtys</taxon>
    </lineage>
</organism>
<dbReference type="PANTHER" id="PTHR12484:SF4">
    <property type="entry name" value="A-KINASE ANCHOR PROTEIN 17A"/>
    <property type="match status" value="1"/>
</dbReference>
<feature type="compositionally biased region" description="Basic residues" evidence="2">
    <location>
        <begin position="1179"/>
        <end position="1201"/>
    </location>
</feature>
<feature type="compositionally biased region" description="Basic and acidic residues" evidence="2">
    <location>
        <begin position="462"/>
        <end position="472"/>
    </location>
</feature>
<gene>
    <name evidence="4" type="ORF">XNOV1_A037445</name>
</gene>
<dbReference type="Pfam" id="PF12796">
    <property type="entry name" value="Ank_2"/>
    <property type="match status" value="1"/>
</dbReference>
<dbReference type="Pfam" id="PF25015">
    <property type="entry name" value="RBD_AKAP-17A"/>
    <property type="match status" value="1"/>
</dbReference>
<dbReference type="EMBL" id="OY660881">
    <property type="protein sequence ID" value="CAJ1079883.1"/>
    <property type="molecule type" value="Genomic_DNA"/>
</dbReference>
<feature type="region of interest" description="Disordered" evidence="2">
    <location>
        <begin position="972"/>
        <end position="1002"/>
    </location>
</feature>
<feature type="compositionally biased region" description="Basic and acidic residues" evidence="2">
    <location>
        <begin position="1017"/>
        <end position="1079"/>
    </location>
</feature>
<dbReference type="InterPro" id="IPR056852">
    <property type="entry name" value="AK17A/B"/>
</dbReference>
<dbReference type="InterPro" id="IPR036770">
    <property type="entry name" value="Ankyrin_rpt-contain_sf"/>
</dbReference>
<dbReference type="PROSITE" id="PS50088">
    <property type="entry name" value="ANK_REPEAT"/>
    <property type="match status" value="1"/>
</dbReference>
<keyword evidence="1" id="KW-0040">ANK repeat</keyword>
<feature type="compositionally biased region" description="Basic residues" evidence="2">
    <location>
        <begin position="1148"/>
        <end position="1161"/>
    </location>
</feature>
<feature type="compositionally biased region" description="Basic residues" evidence="2">
    <location>
        <begin position="1086"/>
        <end position="1130"/>
    </location>
</feature>
<dbReference type="PROSITE" id="PS50297">
    <property type="entry name" value="ANK_REP_REGION"/>
    <property type="match status" value="1"/>
</dbReference>
<evidence type="ECO:0000256" key="2">
    <source>
        <dbReference type="SAM" id="MobiDB-lite"/>
    </source>
</evidence>
<dbReference type="PANTHER" id="PTHR12484">
    <property type="entry name" value="B-LYMPHOCYTE ANTIGEN-RELATED"/>
    <property type="match status" value="1"/>
</dbReference>
<evidence type="ECO:0000259" key="3">
    <source>
        <dbReference type="Pfam" id="PF25877"/>
    </source>
</evidence>
<keyword evidence="5" id="KW-1185">Reference proteome</keyword>
<feature type="compositionally biased region" description="Basic and acidic residues" evidence="2">
    <location>
        <begin position="793"/>
        <end position="850"/>
    </location>
</feature>
<proteinExistence type="predicted"/>
<dbReference type="Proteomes" id="UP001178508">
    <property type="component" value="Chromosome 18"/>
</dbReference>